<proteinExistence type="predicted"/>
<evidence type="ECO:0000313" key="1">
    <source>
        <dbReference type="EMBL" id="MCY6483363.1"/>
    </source>
</evidence>
<dbReference type="Proteomes" id="UP001078443">
    <property type="component" value="Unassembled WGS sequence"/>
</dbReference>
<accession>A0ABT4CWJ8</accession>
<reference evidence="1" key="1">
    <citation type="submission" date="2022-12" db="EMBL/GenBank/DDBJ databases">
        <authorList>
            <person name="Wang J."/>
        </authorList>
    </citation>
    <scope>NUCLEOTIDE SEQUENCE</scope>
    <source>
        <strain evidence="1">HY-45-18</strain>
    </source>
</reference>
<evidence type="ECO:0000313" key="2">
    <source>
        <dbReference type="Proteomes" id="UP001078443"/>
    </source>
</evidence>
<name>A0ABT4CWJ8_9CLOT</name>
<gene>
    <name evidence="1" type="ORF">OW763_03200</name>
</gene>
<comment type="caution">
    <text evidence="1">The sequence shown here is derived from an EMBL/GenBank/DDBJ whole genome shotgun (WGS) entry which is preliminary data.</text>
</comment>
<organism evidence="1 2">
    <name type="scientific">Clostridium aestuarii</name>
    <dbReference type="NCBI Taxonomy" id="338193"/>
    <lineage>
        <taxon>Bacteria</taxon>
        <taxon>Bacillati</taxon>
        <taxon>Bacillota</taxon>
        <taxon>Clostridia</taxon>
        <taxon>Eubacteriales</taxon>
        <taxon>Clostridiaceae</taxon>
        <taxon>Clostridium</taxon>
    </lineage>
</organism>
<dbReference type="EMBL" id="JAPQER010000001">
    <property type="protein sequence ID" value="MCY6483363.1"/>
    <property type="molecule type" value="Genomic_DNA"/>
</dbReference>
<keyword evidence="2" id="KW-1185">Reference proteome</keyword>
<dbReference type="RefSeq" id="WP_268039615.1">
    <property type="nucleotide sequence ID" value="NZ_JAPQER010000001.1"/>
</dbReference>
<protein>
    <submittedName>
        <fullName evidence="1">Uncharacterized protein</fullName>
    </submittedName>
</protein>
<sequence length="65" mass="7745">MVFINRKVYETKIGKFLFKANETTGRIEVFNNNNCLIDYINRVPDSYNEFEIMAHDLYNKIEGLH</sequence>